<name>A0AA87BCK6_9FABA</name>
<dbReference type="Proteomes" id="UP001189624">
    <property type="component" value="Chromosome 11"/>
</dbReference>
<evidence type="ECO:0000313" key="2">
    <source>
        <dbReference type="Proteomes" id="UP001189624"/>
    </source>
</evidence>
<feature type="non-terminal residue" evidence="1">
    <location>
        <position position="1"/>
    </location>
</feature>
<dbReference type="Gramene" id="rna-AYBTSS11_LOCUS30403">
    <property type="protein sequence ID" value="CAJ1978215.1"/>
    <property type="gene ID" value="gene-AYBTSS11_LOCUS30403"/>
</dbReference>
<dbReference type="EMBL" id="OY731408">
    <property type="protein sequence ID" value="CAJ1978215.1"/>
    <property type="molecule type" value="Genomic_DNA"/>
</dbReference>
<protein>
    <submittedName>
        <fullName evidence="1">Uncharacterized protein</fullName>
    </submittedName>
</protein>
<proteinExistence type="predicted"/>
<dbReference type="AlphaFoldDB" id="A0AA87BCK6"/>
<accession>A0AA87BCK6</accession>
<organism evidence="1 2">
    <name type="scientific">Sphenostylis stenocarpa</name>
    <dbReference type="NCBI Taxonomy" id="92480"/>
    <lineage>
        <taxon>Eukaryota</taxon>
        <taxon>Viridiplantae</taxon>
        <taxon>Streptophyta</taxon>
        <taxon>Embryophyta</taxon>
        <taxon>Tracheophyta</taxon>
        <taxon>Spermatophyta</taxon>
        <taxon>Magnoliopsida</taxon>
        <taxon>eudicotyledons</taxon>
        <taxon>Gunneridae</taxon>
        <taxon>Pentapetalae</taxon>
        <taxon>rosids</taxon>
        <taxon>fabids</taxon>
        <taxon>Fabales</taxon>
        <taxon>Fabaceae</taxon>
        <taxon>Papilionoideae</taxon>
        <taxon>50 kb inversion clade</taxon>
        <taxon>NPAAA clade</taxon>
        <taxon>indigoferoid/millettioid clade</taxon>
        <taxon>Phaseoleae</taxon>
        <taxon>Sphenostylis</taxon>
    </lineage>
</organism>
<sequence length="61" mass="7278">PIFLLIKKHENQLEKLETAVPRVRRPSQTANFKWDARLWAKFSSETVVPLLSWLSQRKIFK</sequence>
<reference evidence="1" key="1">
    <citation type="submission" date="2023-10" db="EMBL/GenBank/DDBJ databases">
        <authorList>
            <person name="Domelevo Entfellner J.-B."/>
        </authorList>
    </citation>
    <scope>NUCLEOTIDE SEQUENCE</scope>
</reference>
<evidence type="ECO:0000313" key="1">
    <source>
        <dbReference type="EMBL" id="CAJ1978215.1"/>
    </source>
</evidence>
<gene>
    <name evidence="1" type="ORF">AYBTSS11_LOCUS30403</name>
</gene>
<keyword evidence="2" id="KW-1185">Reference proteome</keyword>